<dbReference type="InterPro" id="IPR045864">
    <property type="entry name" value="aa-tRNA-synth_II/BPL/LPL"/>
</dbReference>
<accession>A0AAQ4CTG8</accession>
<dbReference type="GeneID" id="68866846"/>
<evidence type="ECO:0000313" key="3">
    <source>
        <dbReference type="Proteomes" id="UP001319921"/>
    </source>
</evidence>
<sequence length="247" mass="27823">MAIDEAIMQLREKVGYDTLRLYMWSPSGVSLGRSQSVEKSVYIDKIKELGFKLVRRPTGGGALLHPEDYEITYSIVLSLEHKVSKMSVDESAAEIAKGILYALQTLGESANIKGLGDKEKHPLCYLRSGSSDIVINGRKISGSAQVRDSKALLQHGTLLLKFEPEVWLKVIRAPGVNEEFLRSRVTGLYEYMDVNIDQIIEAMIMGFSKALNEKVFYSSLTSTEIKLANELYKRKYSNEKWNMLGLY</sequence>
<evidence type="ECO:0000259" key="1">
    <source>
        <dbReference type="PROSITE" id="PS51733"/>
    </source>
</evidence>
<keyword evidence="2" id="KW-0436">Ligase</keyword>
<dbReference type="PANTHER" id="PTHR43679">
    <property type="entry name" value="OCTANOYLTRANSFERASE LIPM-RELATED"/>
    <property type="match status" value="1"/>
</dbReference>
<dbReference type="InterPro" id="IPR050664">
    <property type="entry name" value="Octanoyltrans_LipM/LipL"/>
</dbReference>
<keyword evidence="3" id="KW-1185">Reference proteome</keyword>
<proteinExistence type="predicted"/>
<name>A0AAQ4CTG8_9CREN</name>
<dbReference type="CDD" id="cd16443">
    <property type="entry name" value="LplA"/>
    <property type="match status" value="1"/>
</dbReference>
<protein>
    <submittedName>
        <fullName evidence="2">Lipoate--protein ligase</fullName>
    </submittedName>
</protein>
<dbReference type="EMBL" id="AP025226">
    <property type="protein sequence ID" value="BDB99099.1"/>
    <property type="molecule type" value="Genomic_DNA"/>
</dbReference>
<organism evidence="2 3">
    <name type="scientific">Saccharolobus caldissimus</name>
    <dbReference type="NCBI Taxonomy" id="1702097"/>
    <lineage>
        <taxon>Archaea</taxon>
        <taxon>Thermoproteota</taxon>
        <taxon>Thermoprotei</taxon>
        <taxon>Sulfolobales</taxon>
        <taxon>Sulfolobaceae</taxon>
        <taxon>Saccharolobus</taxon>
    </lineage>
</organism>
<dbReference type="RefSeq" id="WP_229569449.1">
    <property type="nucleotide sequence ID" value="NZ_AP025226.1"/>
</dbReference>
<dbReference type="AlphaFoldDB" id="A0AAQ4CTG8"/>
<dbReference type="Pfam" id="PF21948">
    <property type="entry name" value="LplA-B_cat"/>
    <property type="match status" value="1"/>
</dbReference>
<dbReference type="KEGG" id="scas:SACC_21160"/>
<dbReference type="SUPFAM" id="SSF55681">
    <property type="entry name" value="Class II aaRS and biotin synthetases"/>
    <property type="match status" value="1"/>
</dbReference>
<feature type="domain" description="BPL/LPL catalytic" evidence="1">
    <location>
        <begin position="13"/>
        <end position="215"/>
    </location>
</feature>
<dbReference type="InterPro" id="IPR004143">
    <property type="entry name" value="BPL_LPL_catalytic"/>
</dbReference>
<dbReference type="Proteomes" id="UP001319921">
    <property type="component" value="Chromosome"/>
</dbReference>
<dbReference type="PROSITE" id="PS51733">
    <property type="entry name" value="BPL_LPL_CATALYTIC"/>
    <property type="match status" value="1"/>
</dbReference>
<dbReference type="GO" id="GO:0016874">
    <property type="term" value="F:ligase activity"/>
    <property type="evidence" value="ECO:0007669"/>
    <property type="project" value="UniProtKB-KW"/>
</dbReference>
<dbReference type="Gene3D" id="3.30.930.10">
    <property type="entry name" value="Bira Bifunctional Protein, Domain 2"/>
    <property type="match status" value="1"/>
</dbReference>
<dbReference type="PANTHER" id="PTHR43679:SF2">
    <property type="entry name" value="OCTANOYL-[GCVH]:PROTEIN N-OCTANOYLTRANSFERASE"/>
    <property type="match status" value="1"/>
</dbReference>
<evidence type="ECO:0000313" key="2">
    <source>
        <dbReference type="EMBL" id="BDB99099.1"/>
    </source>
</evidence>
<reference evidence="2 3" key="1">
    <citation type="journal article" date="2022" name="Microbiol. Resour. Announc.">
        <title>Complete Genome Sequence of the Hyperthermophilic and Acidophilic Archaeon Saccharolobus caldissimus Strain HS-3T.</title>
        <authorList>
            <person name="Sakai H.D."/>
            <person name="Kurosawa N."/>
        </authorList>
    </citation>
    <scope>NUCLEOTIDE SEQUENCE [LARGE SCALE GENOMIC DNA]</scope>
    <source>
        <strain evidence="2 3">JCM32116</strain>
    </source>
</reference>
<gene>
    <name evidence="2" type="ORF">SACC_21160</name>
</gene>